<dbReference type="CDD" id="cd06352">
    <property type="entry name" value="PBP1_NPR_GC-like"/>
    <property type="match status" value="1"/>
</dbReference>
<dbReference type="SMART" id="SM00220">
    <property type="entry name" value="S_TKc"/>
    <property type="match status" value="1"/>
</dbReference>
<evidence type="ECO:0000256" key="11">
    <source>
        <dbReference type="SAM" id="Coils"/>
    </source>
</evidence>
<keyword evidence="7 12" id="KW-0472">Membrane</keyword>
<keyword evidence="9" id="KW-0456">Lyase</keyword>
<dbReference type="Proteomes" id="UP000095284">
    <property type="component" value="Unplaced"/>
</dbReference>
<dbReference type="InterPro" id="IPR001054">
    <property type="entry name" value="A/G_cyclase"/>
</dbReference>
<dbReference type="Gene3D" id="1.10.510.10">
    <property type="entry name" value="Transferase(Phosphotransferase) domain 1"/>
    <property type="match status" value="1"/>
</dbReference>
<proteinExistence type="predicted"/>
<dbReference type="Gene3D" id="3.30.70.1230">
    <property type="entry name" value="Nucleotide cyclase"/>
    <property type="match status" value="1"/>
</dbReference>
<feature type="transmembrane region" description="Helical" evidence="12">
    <location>
        <begin position="436"/>
        <end position="464"/>
    </location>
</feature>
<keyword evidence="5" id="KW-0547">Nucleotide-binding</keyword>
<dbReference type="GO" id="GO:0007168">
    <property type="term" value="P:receptor guanylyl cyclase signaling pathway"/>
    <property type="evidence" value="ECO:0007669"/>
    <property type="project" value="TreeGrafter"/>
</dbReference>
<evidence type="ECO:0000313" key="17">
    <source>
        <dbReference type="Proteomes" id="UP000659654"/>
    </source>
</evidence>
<dbReference type="EMBL" id="CAJFDI010000005">
    <property type="protein sequence ID" value="CAD5233094.1"/>
    <property type="molecule type" value="Genomic_DNA"/>
</dbReference>
<dbReference type="InterPro" id="IPR029787">
    <property type="entry name" value="Nucleotide_cyclase"/>
</dbReference>
<comment type="subcellular location">
    <subcellularLocation>
        <location evidence="2">Membrane</location>
        <topology evidence="2">Single-pass membrane protein</topology>
    </subcellularLocation>
</comment>
<evidence type="ECO:0000256" key="7">
    <source>
        <dbReference type="ARBA" id="ARBA00023136"/>
    </source>
</evidence>
<dbReference type="SMR" id="A0A1I7RXN1"/>
<dbReference type="GO" id="GO:0004672">
    <property type="term" value="F:protein kinase activity"/>
    <property type="evidence" value="ECO:0007669"/>
    <property type="project" value="InterPro"/>
</dbReference>
<feature type="coiled-coil region" evidence="11">
    <location>
        <begin position="777"/>
        <end position="804"/>
    </location>
</feature>
<evidence type="ECO:0000313" key="18">
    <source>
        <dbReference type="WBParaSite" id="BXY_0549800.1"/>
    </source>
</evidence>
<protein>
    <recommendedName>
        <fullName evidence="3">guanylate cyclase</fullName>
        <ecNumber evidence="3">4.6.1.2</ecNumber>
    </recommendedName>
</protein>
<evidence type="ECO:0000256" key="1">
    <source>
        <dbReference type="ARBA" id="ARBA00001436"/>
    </source>
</evidence>
<evidence type="ECO:0000256" key="4">
    <source>
        <dbReference type="ARBA" id="ARBA00022692"/>
    </source>
</evidence>
<dbReference type="Gene3D" id="3.40.50.2300">
    <property type="match status" value="1"/>
</dbReference>
<dbReference type="GO" id="GO:0005886">
    <property type="term" value="C:plasma membrane"/>
    <property type="evidence" value="ECO:0007669"/>
    <property type="project" value="TreeGrafter"/>
</dbReference>
<dbReference type="GO" id="GO:0004383">
    <property type="term" value="F:guanylate cyclase activity"/>
    <property type="evidence" value="ECO:0007669"/>
    <property type="project" value="UniProtKB-EC"/>
</dbReference>
<dbReference type="GO" id="GO:0035556">
    <property type="term" value="P:intracellular signal transduction"/>
    <property type="evidence" value="ECO:0007669"/>
    <property type="project" value="InterPro"/>
</dbReference>
<dbReference type="Pfam" id="PF00069">
    <property type="entry name" value="Pkinase"/>
    <property type="match status" value="1"/>
</dbReference>
<dbReference type="WBParaSite" id="BXY_0549800.1">
    <property type="protein sequence ID" value="BXY_0549800.1"/>
    <property type="gene ID" value="BXY_0549800"/>
</dbReference>
<evidence type="ECO:0000256" key="5">
    <source>
        <dbReference type="ARBA" id="ARBA00022741"/>
    </source>
</evidence>
<feature type="domain" description="Protein kinase" evidence="13">
    <location>
        <begin position="484"/>
        <end position="764"/>
    </location>
</feature>
<dbReference type="eggNOG" id="KOG1023">
    <property type="taxonomic scope" value="Eukaryota"/>
</dbReference>
<dbReference type="GO" id="GO:0004016">
    <property type="term" value="F:adenylate cyclase activity"/>
    <property type="evidence" value="ECO:0007669"/>
    <property type="project" value="TreeGrafter"/>
</dbReference>
<dbReference type="InterPro" id="IPR000719">
    <property type="entry name" value="Prot_kinase_dom"/>
</dbReference>
<dbReference type="CDD" id="cd07302">
    <property type="entry name" value="CHD"/>
    <property type="match status" value="1"/>
</dbReference>
<dbReference type="SUPFAM" id="SSF53822">
    <property type="entry name" value="Periplasmic binding protein-like I"/>
    <property type="match status" value="1"/>
</dbReference>
<dbReference type="SMART" id="SM00044">
    <property type="entry name" value="CYCc"/>
    <property type="match status" value="1"/>
</dbReference>
<dbReference type="InterPro" id="IPR050401">
    <property type="entry name" value="Cyclic_nucleotide_synthase"/>
</dbReference>
<evidence type="ECO:0000256" key="2">
    <source>
        <dbReference type="ARBA" id="ARBA00004167"/>
    </source>
</evidence>
<organism evidence="16 18">
    <name type="scientific">Bursaphelenchus xylophilus</name>
    <name type="common">Pinewood nematode worm</name>
    <name type="synonym">Aphelenchoides xylophilus</name>
    <dbReference type="NCBI Taxonomy" id="6326"/>
    <lineage>
        <taxon>Eukaryota</taxon>
        <taxon>Metazoa</taxon>
        <taxon>Ecdysozoa</taxon>
        <taxon>Nematoda</taxon>
        <taxon>Chromadorea</taxon>
        <taxon>Rhabditida</taxon>
        <taxon>Tylenchina</taxon>
        <taxon>Tylenchomorpha</taxon>
        <taxon>Aphelenchoidea</taxon>
        <taxon>Aphelenchoididae</taxon>
        <taxon>Bursaphelenchus</taxon>
    </lineage>
</organism>
<dbReference type="Pfam" id="PF00211">
    <property type="entry name" value="Guanylate_cyc"/>
    <property type="match status" value="1"/>
</dbReference>
<evidence type="ECO:0000313" key="16">
    <source>
        <dbReference type="Proteomes" id="UP000095284"/>
    </source>
</evidence>
<dbReference type="Proteomes" id="UP000582659">
    <property type="component" value="Unassembled WGS sequence"/>
</dbReference>
<evidence type="ECO:0000256" key="10">
    <source>
        <dbReference type="ARBA" id="ARBA00023293"/>
    </source>
</evidence>
<evidence type="ECO:0000256" key="6">
    <source>
        <dbReference type="ARBA" id="ARBA00022989"/>
    </source>
</evidence>
<keyword evidence="4 12" id="KW-0812">Transmembrane</keyword>
<dbReference type="InterPro" id="IPR028082">
    <property type="entry name" value="Peripla_BP_I"/>
</dbReference>
<evidence type="ECO:0000256" key="8">
    <source>
        <dbReference type="ARBA" id="ARBA00023180"/>
    </source>
</evidence>
<evidence type="ECO:0000256" key="12">
    <source>
        <dbReference type="SAM" id="Phobius"/>
    </source>
</evidence>
<reference evidence="15" key="2">
    <citation type="submission" date="2020-09" db="EMBL/GenBank/DDBJ databases">
        <authorList>
            <person name="Kikuchi T."/>
        </authorList>
    </citation>
    <scope>NUCLEOTIDE SEQUENCE</scope>
    <source>
        <strain evidence="15">Ka4C1</strain>
    </source>
</reference>
<feature type="domain" description="Guanylate cyclase" evidence="14">
    <location>
        <begin position="836"/>
        <end position="966"/>
    </location>
</feature>
<dbReference type="EMBL" id="CAJFCV020000005">
    <property type="protein sequence ID" value="CAG9126602.1"/>
    <property type="molecule type" value="Genomic_DNA"/>
</dbReference>
<dbReference type="InterPro" id="IPR011009">
    <property type="entry name" value="Kinase-like_dom_sf"/>
</dbReference>
<dbReference type="PANTHER" id="PTHR11920">
    <property type="entry name" value="GUANYLYL CYCLASE"/>
    <property type="match status" value="1"/>
</dbReference>
<evidence type="ECO:0000259" key="13">
    <source>
        <dbReference type="PROSITE" id="PS50011"/>
    </source>
</evidence>
<dbReference type="GO" id="GO:0001653">
    <property type="term" value="F:peptide receptor activity"/>
    <property type="evidence" value="ECO:0007669"/>
    <property type="project" value="TreeGrafter"/>
</dbReference>
<dbReference type="PROSITE" id="PS50011">
    <property type="entry name" value="PROTEIN_KINASE_DOM"/>
    <property type="match status" value="1"/>
</dbReference>
<dbReference type="PANTHER" id="PTHR11920:SF493">
    <property type="entry name" value="RECEPTOR-TYPE GUANYLATE CYCLASE GCY-22"/>
    <property type="match status" value="1"/>
</dbReference>
<keyword evidence="17" id="KW-1185">Reference proteome</keyword>
<dbReference type="SUPFAM" id="SSF55073">
    <property type="entry name" value="Nucleotide cyclase"/>
    <property type="match status" value="1"/>
</dbReference>
<gene>
    <name evidence="15" type="ORF">BXYJ_LOCUS13185</name>
</gene>
<dbReference type="InterPro" id="IPR001828">
    <property type="entry name" value="ANF_lig-bd_rcpt"/>
</dbReference>
<keyword evidence="6 12" id="KW-1133">Transmembrane helix</keyword>
<keyword evidence="10" id="KW-0141">cGMP biosynthesis</keyword>
<name>A0A1I7RXN1_BURXY</name>
<dbReference type="FunFam" id="3.30.70.1230:FF:000030">
    <property type="entry name" value="Si:ch211-215j19.12"/>
    <property type="match status" value="1"/>
</dbReference>
<accession>A0A1I7RXN1</accession>
<comment type="catalytic activity">
    <reaction evidence="1">
        <text>GTP = 3',5'-cyclic GMP + diphosphate</text>
        <dbReference type="Rhea" id="RHEA:13665"/>
        <dbReference type="ChEBI" id="CHEBI:33019"/>
        <dbReference type="ChEBI" id="CHEBI:37565"/>
        <dbReference type="ChEBI" id="CHEBI:57746"/>
        <dbReference type="EC" id="4.6.1.2"/>
    </reaction>
</comment>
<dbReference type="EC" id="4.6.1.2" evidence="3"/>
<dbReference type="SUPFAM" id="SSF56112">
    <property type="entry name" value="Protein kinase-like (PK-like)"/>
    <property type="match status" value="1"/>
</dbReference>
<dbReference type="Pfam" id="PF01094">
    <property type="entry name" value="ANF_receptor"/>
    <property type="match status" value="1"/>
</dbReference>
<evidence type="ECO:0000259" key="14">
    <source>
        <dbReference type="PROSITE" id="PS50125"/>
    </source>
</evidence>
<dbReference type="AlphaFoldDB" id="A0A1I7RXN1"/>
<dbReference type="OrthoDB" id="60033at2759"/>
<dbReference type="PROSITE" id="PS50125">
    <property type="entry name" value="GUANYLATE_CYCLASE_2"/>
    <property type="match status" value="1"/>
</dbReference>
<keyword evidence="8" id="KW-0325">Glycoprotein</keyword>
<sequence>MIESEVGFAGSAGAVSLAVEFAREQGLLNNINLTFEWRFSDGEDSSAAGYATQMLYGSRVHAIFGPVKSTEQVPVNALASYNYVPHFIWGKPCPYSFKEDPDTFNSTVAMSGTALGSVVSMIHVCDKYQWSTLAFLFMQPDNPEEYLPYCGSVASTIDDALNKYSKNITIAYKREITNRTLTNYKRILSSIDKVARITVVCFDNDYEKRQLMLAASELRMIGGDYLYLFMQSDGSAYRTPPLWDGDDGRDDEAKTAFMSTLIIDKPTAILSADYNERVTELVKEYPWYCDNCSTATGNASSLSYYLGDAVLIYIAAINRTIQQYQTDLNLQAILRNSSYVLPNMPVQMPSVEGDNVLIFNGRIRGVINALYGLDTGGSQNIWATITSSNNSSIFNLDSFMPNYTSGSDSIWAVRGGHRPLNEPECGYEGNECAAPAWTYVVISGASVILFITLLLLLSGCVLWFQRRQRQRLNALWQVDYAMLMKPDRMLGAKSQRSISNSFSFTNPENGSYDNIQLFYYQYELVVGRKFQIFNLNTAIEAELREIRLLDHPQLNRFLGLTYNGQIGYQLYRYCERGTIENVIDEYKDRIDDRIVNSMIMNVVEGLSYIHSSPYGALGCLNAESCLVDDRFQVKLQYYGMDVIKQNTKVALTNKKVLYIAPELLRLPIICLSGTKPGDIYSLSILLAQIVTRHSVWSIKERNLNIEEVCRRVIKKTEPLERPSLEHDNNVYIDTRLQIMIQNCMEERPENRPEIQHVKSVVKSLDNKKSSNLMDYMFALMEDRAMDLEQQVQSQTAELLDEQRKANLLLYRMMPASAVDVLRRGESVKPELYDMATVFFSDIVGFTVLSSKSSPLQIISFLNQVYTMTDDIIDQHDVYKVETIGDGLHCVSGIPTRNENNHVREIADMALALQKSVKLLYLPHLPNEKIQMRFGIHSGPCVTGIVGITAPRYCVFGNTVSLAAKMESSSKPGRIHVSPTSKELIDQFFRTRFHLVERGEIHIKNHDVMRTYWLVPASEVEDFQA</sequence>
<evidence type="ECO:0000313" key="15">
    <source>
        <dbReference type="EMBL" id="CAD5233094.1"/>
    </source>
</evidence>
<evidence type="ECO:0000256" key="3">
    <source>
        <dbReference type="ARBA" id="ARBA00012202"/>
    </source>
</evidence>
<dbReference type="Proteomes" id="UP000659654">
    <property type="component" value="Unassembled WGS sequence"/>
</dbReference>
<reference evidence="18" key="1">
    <citation type="submission" date="2016-11" db="UniProtKB">
        <authorList>
            <consortium name="WormBaseParasite"/>
        </authorList>
    </citation>
    <scope>IDENTIFICATION</scope>
</reference>
<dbReference type="GO" id="GO:0005524">
    <property type="term" value="F:ATP binding"/>
    <property type="evidence" value="ECO:0007669"/>
    <property type="project" value="InterPro"/>
</dbReference>
<keyword evidence="11" id="KW-0175">Coiled coil</keyword>
<evidence type="ECO:0000256" key="9">
    <source>
        <dbReference type="ARBA" id="ARBA00023239"/>
    </source>
</evidence>